<dbReference type="PANTHER" id="PTHR36154">
    <property type="entry name" value="DNA-BINDING TRANSCRIPTIONAL ACTIVATOR ALPA"/>
    <property type="match status" value="1"/>
</dbReference>
<dbReference type="PANTHER" id="PTHR36154:SF1">
    <property type="entry name" value="DNA-BINDING TRANSCRIPTIONAL ACTIVATOR ALPA"/>
    <property type="match status" value="1"/>
</dbReference>
<protein>
    <submittedName>
        <fullName evidence="1">AlpA family transcriptional regulator</fullName>
    </submittedName>
</protein>
<comment type="caution">
    <text evidence="1">The sequence shown here is derived from an EMBL/GenBank/DDBJ whole genome shotgun (WGS) entry which is preliminary data.</text>
</comment>
<organism evidence="1 2">
    <name type="scientific">Qipengyuania polymorpha</name>
    <dbReference type="NCBI Taxonomy" id="2867234"/>
    <lineage>
        <taxon>Bacteria</taxon>
        <taxon>Pseudomonadati</taxon>
        <taxon>Pseudomonadota</taxon>
        <taxon>Alphaproteobacteria</taxon>
        <taxon>Sphingomonadales</taxon>
        <taxon>Erythrobacteraceae</taxon>
        <taxon>Qipengyuania</taxon>
    </lineage>
</organism>
<name>A0ABS7J483_9SPHN</name>
<dbReference type="InterPro" id="IPR010260">
    <property type="entry name" value="AlpA"/>
</dbReference>
<reference evidence="1 2" key="1">
    <citation type="submission" date="2021-08" db="EMBL/GenBank/DDBJ databases">
        <title>Comparative Genomics Analysis of the Genus Qipengyuania Reveals Extensive Genetic Diversity and Metabolic Versatility, Including the Description of Fifteen Novel Species.</title>
        <authorList>
            <person name="Liu Y."/>
        </authorList>
    </citation>
    <scope>NUCLEOTIDE SEQUENCE [LARGE SCALE GENOMIC DNA]</scope>
    <source>
        <strain evidence="1 2">1NDH17</strain>
    </source>
</reference>
<accession>A0ABS7J483</accession>
<gene>
    <name evidence="1" type="ORF">K3152_12955</name>
</gene>
<dbReference type="EMBL" id="JAIGNK010000004">
    <property type="protein sequence ID" value="MBX7459160.1"/>
    <property type="molecule type" value="Genomic_DNA"/>
</dbReference>
<evidence type="ECO:0000313" key="2">
    <source>
        <dbReference type="Proteomes" id="UP000783253"/>
    </source>
</evidence>
<sequence length="87" mass="9940">MSAERLENDEEIPLCPLDSGTQLPSVGNYARLDRFMRVEEVLYVTGMSCSTLYRKIGRGTFPRQVNLGVNMVAWRESQIADWMQNPT</sequence>
<evidence type="ECO:0000313" key="1">
    <source>
        <dbReference type="EMBL" id="MBX7459160.1"/>
    </source>
</evidence>
<dbReference type="Gene3D" id="1.10.238.160">
    <property type="match status" value="1"/>
</dbReference>
<dbReference type="Proteomes" id="UP000783253">
    <property type="component" value="Unassembled WGS sequence"/>
</dbReference>
<dbReference type="Pfam" id="PF05930">
    <property type="entry name" value="Phage_AlpA"/>
    <property type="match status" value="1"/>
</dbReference>
<dbReference type="InterPro" id="IPR052931">
    <property type="entry name" value="Prophage_regulatory_activator"/>
</dbReference>
<keyword evidence="2" id="KW-1185">Reference proteome</keyword>
<proteinExistence type="predicted"/>